<proteinExistence type="inferred from homology"/>
<dbReference type="EMBL" id="ACKU01000013">
    <property type="protein sequence ID" value="EER74841.1"/>
    <property type="molecule type" value="Genomic_DNA"/>
</dbReference>
<evidence type="ECO:0000256" key="4">
    <source>
        <dbReference type="ARBA" id="ARBA00022448"/>
    </source>
</evidence>
<keyword evidence="9" id="KW-0560">Oxidoreductase</keyword>
<comment type="function">
    <text evidence="1">Electron transport system for the ribonucleotide reductase system NrdEF.</text>
</comment>
<dbReference type="STRING" id="585506.HMPREF0877_0993"/>
<dbReference type="PROSITE" id="PS51354">
    <property type="entry name" value="GLUTAREDOXIN_2"/>
    <property type="match status" value="1"/>
</dbReference>
<dbReference type="SUPFAM" id="SSF52833">
    <property type="entry name" value="Thioredoxin-like"/>
    <property type="match status" value="1"/>
</dbReference>
<dbReference type="InterPro" id="IPR002109">
    <property type="entry name" value="Glutaredoxin"/>
</dbReference>
<evidence type="ECO:0000256" key="2">
    <source>
        <dbReference type="ARBA" id="ARBA00007787"/>
    </source>
</evidence>
<dbReference type="InterPro" id="IPR051548">
    <property type="entry name" value="Grx-like_ET"/>
</dbReference>
<name>C5RAJ8_WEIPA</name>
<dbReference type="AlphaFoldDB" id="C5RAJ8"/>
<accession>C5RAJ8</accession>
<protein>
    <recommendedName>
        <fullName evidence="3">Glutaredoxin-like protein NrdH</fullName>
    </recommendedName>
</protein>
<dbReference type="HOGENOM" id="CLU_026126_9_0_9"/>
<dbReference type="GO" id="GO:0045454">
    <property type="term" value="P:cell redox homeostasis"/>
    <property type="evidence" value="ECO:0007669"/>
    <property type="project" value="InterPro"/>
</dbReference>
<evidence type="ECO:0000313" key="10">
    <source>
        <dbReference type="Proteomes" id="UP000004528"/>
    </source>
</evidence>
<dbReference type="Gene3D" id="3.40.30.10">
    <property type="entry name" value="Glutaredoxin"/>
    <property type="match status" value="1"/>
</dbReference>
<keyword evidence="5" id="KW-0249">Electron transport</keyword>
<dbReference type="PANTHER" id="PTHR34386:SF1">
    <property type="entry name" value="GLUTAREDOXIN-LIKE PROTEIN NRDH"/>
    <property type="match status" value="1"/>
</dbReference>
<evidence type="ECO:0000256" key="7">
    <source>
        <dbReference type="ARBA" id="ARBA00023284"/>
    </source>
</evidence>
<keyword evidence="7" id="KW-0676">Redox-active center</keyword>
<sequence>MVYTQCHINKALGFIEEESLGENMQNVTVYTKNNCIQCLMTKKTLTQYGISYSEKNVENDAEALAFLKDKGYQSVPVVFSEDMEPVRGFRPDLLAKLSKAI</sequence>
<evidence type="ECO:0000256" key="3">
    <source>
        <dbReference type="ARBA" id="ARBA00017945"/>
    </source>
</evidence>
<evidence type="ECO:0000256" key="1">
    <source>
        <dbReference type="ARBA" id="ARBA00002292"/>
    </source>
</evidence>
<dbReference type="eggNOG" id="COG0695">
    <property type="taxonomic scope" value="Bacteria"/>
</dbReference>
<dbReference type="Pfam" id="PF00462">
    <property type="entry name" value="Glutaredoxin"/>
    <property type="match status" value="1"/>
</dbReference>
<evidence type="ECO:0000256" key="6">
    <source>
        <dbReference type="ARBA" id="ARBA00023157"/>
    </source>
</evidence>
<organism evidence="9 10">
    <name type="scientific">Weissella paramesenteroides ATCC 33313</name>
    <dbReference type="NCBI Taxonomy" id="585506"/>
    <lineage>
        <taxon>Bacteria</taxon>
        <taxon>Bacillati</taxon>
        <taxon>Bacillota</taxon>
        <taxon>Bacilli</taxon>
        <taxon>Lactobacillales</taxon>
        <taxon>Lactobacillaceae</taxon>
        <taxon>Weissella</taxon>
    </lineage>
</organism>
<keyword evidence="4" id="KW-0813">Transport</keyword>
<comment type="caution">
    <text evidence="9">The sequence shown here is derived from an EMBL/GenBank/DDBJ whole genome shotgun (WGS) entry which is preliminary data.</text>
</comment>
<keyword evidence="6" id="KW-1015">Disulfide bond</keyword>
<dbReference type="GO" id="GO:0016491">
    <property type="term" value="F:oxidoreductase activity"/>
    <property type="evidence" value="ECO:0007669"/>
    <property type="project" value="UniProtKB-KW"/>
</dbReference>
<dbReference type="InterPro" id="IPR036249">
    <property type="entry name" value="Thioredoxin-like_sf"/>
</dbReference>
<gene>
    <name evidence="9" type="primary">nrdH</name>
    <name evidence="9" type="ORF">HMPREF0877_0993</name>
</gene>
<reference evidence="9 10" key="1">
    <citation type="submission" date="2009-04" db="EMBL/GenBank/DDBJ databases">
        <authorList>
            <person name="Qin X."/>
            <person name="Bachman B."/>
            <person name="Battles P."/>
            <person name="Bell A."/>
            <person name="Bess C."/>
            <person name="Bickham C."/>
            <person name="Chaboub L."/>
            <person name="Chen D."/>
            <person name="Coyle M."/>
            <person name="Deiros D.R."/>
            <person name="Dinh H."/>
            <person name="Forbes L."/>
            <person name="Fowler G."/>
            <person name="Francisco L."/>
            <person name="Fu Q."/>
            <person name="Gubbala S."/>
            <person name="Hale W."/>
            <person name="Han Y."/>
            <person name="Hemphill L."/>
            <person name="Highlander S.K."/>
            <person name="Hirani K."/>
            <person name="Hogues M."/>
            <person name="Jackson L."/>
            <person name="Jakkamsetti A."/>
            <person name="Javaid M."/>
            <person name="Jiang H."/>
            <person name="Korchina V."/>
            <person name="Kovar C."/>
            <person name="Lara F."/>
            <person name="Lee S."/>
            <person name="Mata R."/>
            <person name="Mathew T."/>
            <person name="Moen C."/>
            <person name="Morales K."/>
            <person name="Munidasa M."/>
            <person name="Nazareth L."/>
            <person name="Ngo R."/>
            <person name="Nguyen L."/>
            <person name="Okwuonu G."/>
            <person name="Ongeri F."/>
            <person name="Patil S."/>
            <person name="Petrosino J."/>
            <person name="Pham C."/>
            <person name="Pham P."/>
            <person name="Pu L.-L."/>
            <person name="Puazo M."/>
            <person name="Raj R."/>
            <person name="Reid J."/>
            <person name="Rouhana J."/>
            <person name="Saada N."/>
            <person name="Shang Y."/>
            <person name="Simmons D."/>
            <person name="Thornton R."/>
            <person name="Warren J."/>
            <person name="Weissenberger G."/>
            <person name="Zhang J."/>
            <person name="Zhang L."/>
            <person name="Zhou C."/>
            <person name="Zhu D."/>
            <person name="Muzny D."/>
            <person name="Worley K."/>
            <person name="Gibbs R."/>
        </authorList>
    </citation>
    <scope>NUCLEOTIDE SEQUENCE [LARGE SCALE GENOMIC DNA]</scope>
    <source>
        <strain evidence="9 10">ATCC 33313</strain>
    </source>
</reference>
<dbReference type="NCBIfam" id="TIGR02194">
    <property type="entry name" value="GlrX_NrdH"/>
    <property type="match status" value="1"/>
</dbReference>
<dbReference type="PANTHER" id="PTHR34386">
    <property type="entry name" value="GLUTAREDOXIN"/>
    <property type="match status" value="1"/>
</dbReference>
<dbReference type="InterPro" id="IPR011909">
    <property type="entry name" value="GlrX_NrdH"/>
</dbReference>
<evidence type="ECO:0000313" key="9">
    <source>
        <dbReference type="EMBL" id="EER74841.1"/>
    </source>
</evidence>
<feature type="domain" description="Glutaredoxin" evidence="8">
    <location>
        <begin position="27"/>
        <end position="80"/>
    </location>
</feature>
<evidence type="ECO:0000256" key="5">
    <source>
        <dbReference type="ARBA" id="ARBA00022982"/>
    </source>
</evidence>
<dbReference type="GO" id="GO:0009055">
    <property type="term" value="F:electron transfer activity"/>
    <property type="evidence" value="ECO:0007669"/>
    <property type="project" value="TreeGrafter"/>
</dbReference>
<evidence type="ECO:0000259" key="8">
    <source>
        <dbReference type="Pfam" id="PF00462"/>
    </source>
</evidence>
<keyword evidence="10" id="KW-1185">Reference proteome</keyword>
<dbReference type="Proteomes" id="UP000004528">
    <property type="component" value="Unassembled WGS sequence"/>
</dbReference>
<comment type="similarity">
    <text evidence="2">Belongs to the glutaredoxin family.</text>
</comment>
<dbReference type="CDD" id="cd02976">
    <property type="entry name" value="NrdH"/>
    <property type="match status" value="1"/>
</dbReference>